<comment type="caution">
    <text evidence="1">The sequence shown here is derived from an EMBL/GenBank/DDBJ whole genome shotgun (WGS) entry which is preliminary data.</text>
</comment>
<protein>
    <submittedName>
        <fullName evidence="1">Uncharacterized protein</fullName>
    </submittedName>
</protein>
<proteinExistence type="predicted"/>
<gene>
    <name evidence="1" type="ORF">K0M31_001975</name>
</gene>
<dbReference type="EMBL" id="JAHYIQ010000001">
    <property type="protein sequence ID" value="KAK1137466.1"/>
    <property type="molecule type" value="Genomic_DNA"/>
</dbReference>
<accession>A0AA40KYD6</accession>
<organism evidence="1 2">
    <name type="scientific">Melipona bicolor</name>
    <dbReference type="NCBI Taxonomy" id="60889"/>
    <lineage>
        <taxon>Eukaryota</taxon>
        <taxon>Metazoa</taxon>
        <taxon>Ecdysozoa</taxon>
        <taxon>Arthropoda</taxon>
        <taxon>Hexapoda</taxon>
        <taxon>Insecta</taxon>
        <taxon>Pterygota</taxon>
        <taxon>Neoptera</taxon>
        <taxon>Endopterygota</taxon>
        <taxon>Hymenoptera</taxon>
        <taxon>Apocrita</taxon>
        <taxon>Aculeata</taxon>
        <taxon>Apoidea</taxon>
        <taxon>Anthophila</taxon>
        <taxon>Apidae</taxon>
        <taxon>Melipona</taxon>
    </lineage>
</organism>
<evidence type="ECO:0000313" key="1">
    <source>
        <dbReference type="EMBL" id="KAK1137466.1"/>
    </source>
</evidence>
<evidence type="ECO:0000313" key="2">
    <source>
        <dbReference type="Proteomes" id="UP001177670"/>
    </source>
</evidence>
<name>A0AA40KYD6_9HYME</name>
<sequence length="63" mass="7580">MKHDIYVSQEGGRDIIETWYRMSRRLWYYKNMNQSVMRISFQDLSILGSVEQHSPPGDKCKIR</sequence>
<dbReference type="AlphaFoldDB" id="A0AA40KYD6"/>
<keyword evidence="2" id="KW-1185">Reference proteome</keyword>
<dbReference type="Proteomes" id="UP001177670">
    <property type="component" value="Unassembled WGS sequence"/>
</dbReference>
<reference evidence="1" key="1">
    <citation type="submission" date="2021-10" db="EMBL/GenBank/DDBJ databases">
        <title>Melipona bicolor Genome sequencing and assembly.</title>
        <authorList>
            <person name="Araujo N.S."/>
            <person name="Arias M.C."/>
        </authorList>
    </citation>
    <scope>NUCLEOTIDE SEQUENCE</scope>
    <source>
        <strain evidence="1">USP_2M_L1-L4_2017</strain>
        <tissue evidence="1">Whole body</tissue>
    </source>
</reference>